<accession>A0A1I4V845</accession>
<dbReference type="InterPro" id="IPR001279">
    <property type="entry name" value="Metallo-B-lactamas"/>
</dbReference>
<dbReference type="Gene3D" id="3.60.15.10">
    <property type="entry name" value="Ribonuclease Z/Hydroxyacylglutathione hydrolase-like"/>
    <property type="match status" value="1"/>
</dbReference>
<dbReference type="SMART" id="SM00849">
    <property type="entry name" value="Lactamase_B"/>
    <property type="match status" value="1"/>
</dbReference>
<name>A0A1I4V845_9HYPH</name>
<proteinExistence type="predicted"/>
<keyword evidence="2" id="KW-0378">Hydrolase</keyword>
<evidence type="ECO:0000313" key="3">
    <source>
        <dbReference type="Proteomes" id="UP000233491"/>
    </source>
</evidence>
<reference evidence="2 3" key="1">
    <citation type="submission" date="2017-12" db="EMBL/GenBank/DDBJ databases">
        <title>Anaerobic carbon monoxide metabolism by Pleomorphomonas carboxyditropha sp. nov., a new mesophilic hydrogenogenic carboxidotroph.</title>
        <authorList>
            <person name="Esquivel-Elizondo S."/>
            <person name="Krajmalnik-Brown R."/>
        </authorList>
    </citation>
    <scope>NUCLEOTIDE SEQUENCE [LARGE SCALE GENOMIC DNA]</scope>
    <source>
        <strain evidence="2 3">R5-392</strain>
    </source>
</reference>
<evidence type="ECO:0000313" key="2">
    <source>
        <dbReference type="EMBL" id="PKR87368.1"/>
    </source>
</evidence>
<feature type="domain" description="Metallo-beta-lactamase" evidence="1">
    <location>
        <begin position="80"/>
        <end position="250"/>
    </location>
</feature>
<keyword evidence="3" id="KW-1185">Reference proteome</keyword>
<gene>
    <name evidence="2" type="ORF">CXZ10_20185</name>
</gene>
<organism evidence="2 3">
    <name type="scientific">Pleomorphomonas diazotrophica</name>
    <dbReference type="NCBI Taxonomy" id="1166257"/>
    <lineage>
        <taxon>Bacteria</taxon>
        <taxon>Pseudomonadati</taxon>
        <taxon>Pseudomonadota</taxon>
        <taxon>Alphaproteobacteria</taxon>
        <taxon>Hyphomicrobiales</taxon>
        <taxon>Pleomorphomonadaceae</taxon>
        <taxon>Pleomorphomonas</taxon>
    </lineage>
</organism>
<sequence>MTEINKLALSRVPVCVTCGTQYPGVEHRDDCPVCRDERQFVGWDGQRWTTSAEVAASHEIRFEDVAGVTTLWLVPRFAIGQRAFLIPQADGLVMWECLPTVTDAAVERIAGMGGVQAIAISHPHFYSAMLEWSEALGGVPIYLHEADEEWVTFDSPFLRFWSGDRFQLTDAVDLVHLPGHFEGSTGLLWKNGPRPGGSLFPGDAIQIGMDRRIASFMYSYPNAIPLGRKSLTRLKAKVDPLEFKDLYGSFEGKQMIGDAKALVEASFVRYKAALEG</sequence>
<evidence type="ECO:0000259" key="1">
    <source>
        <dbReference type="SMART" id="SM00849"/>
    </source>
</evidence>
<dbReference type="RefSeq" id="WP_101291179.1">
    <property type="nucleotide sequence ID" value="NZ_FOUQ01000010.1"/>
</dbReference>
<dbReference type="OrthoDB" id="2373347at2"/>
<dbReference type="EMBL" id="PJNW01000019">
    <property type="protein sequence ID" value="PKR87368.1"/>
    <property type="molecule type" value="Genomic_DNA"/>
</dbReference>
<dbReference type="PANTHER" id="PTHR36839">
    <property type="entry name" value="METALLO-BETA-LACTAMASE FAMILY PROTEIN (AFU_ORTHOLOGUE AFUA_5G12770)"/>
    <property type="match status" value="1"/>
</dbReference>
<dbReference type="PANTHER" id="PTHR36839:SF1">
    <property type="entry name" value="METALLO-BETA-LACTAMASE FAMILY PROTEIN (AFU_ORTHOLOGUE AFUA_5G12770)"/>
    <property type="match status" value="1"/>
</dbReference>
<dbReference type="SUPFAM" id="SSF56281">
    <property type="entry name" value="Metallo-hydrolase/oxidoreductase"/>
    <property type="match status" value="1"/>
</dbReference>
<dbReference type="GO" id="GO:0016787">
    <property type="term" value="F:hydrolase activity"/>
    <property type="evidence" value="ECO:0007669"/>
    <property type="project" value="UniProtKB-KW"/>
</dbReference>
<dbReference type="InterPro" id="IPR036866">
    <property type="entry name" value="RibonucZ/Hydroxyglut_hydro"/>
</dbReference>
<protein>
    <submittedName>
        <fullName evidence="2">MBL fold metallo-hydrolase</fullName>
    </submittedName>
</protein>
<comment type="caution">
    <text evidence="2">The sequence shown here is derived from an EMBL/GenBank/DDBJ whole genome shotgun (WGS) entry which is preliminary data.</text>
</comment>
<dbReference type="Proteomes" id="UP000233491">
    <property type="component" value="Unassembled WGS sequence"/>
</dbReference>
<dbReference type="AlphaFoldDB" id="A0A1I4V845"/>